<dbReference type="PROSITE" id="PS51186">
    <property type="entry name" value="GNAT"/>
    <property type="match status" value="1"/>
</dbReference>
<sequence>MTGSAPIIRPAASGDLKAVADIYAHYVRHTVATFEETPWPVAAWQRRLDELAGGDLPFVIAELSGEVAGFAYAGPWRPKPAYRHTVEDTIYLAPGFTGRGLGAPLLESVVTGAARAGMRTMIAVIADTGSEASAALHRRFGFTDVGLLTDVGYKHGRWVDTLLMQRSLNLQGRADDRSGGS</sequence>
<dbReference type="GO" id="GO:0016747">
    <property type="term" value="F:acyltransferase activity, transferring groups other than amino-acyl groups"/>
    <property type="evidence" value="ECO:0007669"/>
    <property type="project" value="InterPro"/>
</dbReference>
<dbReference type="InterPro" id="IPR000182">
    <property type="entry name" value="GNAT_dom"/>
</dbReference>
<feature type="domain" description="N-acetyltransferase" evidence="1">
    <location>
        <begin position="6"/>
        <end position="169"/>
    </location>
</feature>
<evidence type="ECO:0000313" key="2">
    <source>
        <dbReference type="EMBL" id="TPQ21506.1"/>
    </source>
</evidence>
<dbReference type="Gene3D" id="3.40.630.30">
    <property type="match status" value="1"/>
</dbReference>
<protein>
    <submittedName>
        <fullName evidence="2">N-acetyltransferase family protein</fullName>
    </submittedName>
</protein>
<dbReference type="CDD" id="cd04301">
    <property type="entry name" value="NAT_SF"/>
    <property type="match status" value="1"/>
</dbReference>
<dbReference type="PANTHER" id="PTHR43072:SF8">
    <property type="entry name" value="ACYLTRANSFERASE FABY-RELATED"/>
    <property type="match status" value="1"/>
</dbReference>
<name>A0A505DLV6_9ACTN</name>
<evidence type="ECO:0000259" key="1">
    <source>
        <dbReference type="PROSITE" id="PS51186"/>
    </source>
</evidence>
<dbReference type="PANTHER" id="PTHR43072">
    <property type="entry name" value="N-ACETYLTRANSFERASE"/>
    <property type="match status" value="1"/>
</dbReference>
<comment type="caution">
    <text evidence="2">The sequence shown here is derived from an EMBL/GenBank/DDBJ whole genome shotgun (WGS) entry which is preliminary data.</text>
</comment>
<dbReference type="OrthoDB" id="3173333at2"/>
<dbReference type="InterPro" id="IPR016181">
    <property type="entry name" value="Acyl_CoA_acyltransferase"/>
</dbReference>
<dbReference type="AlphaFoldDB" id="A0A505DLV6"/>
<proteinExistence type="predicted"/>
<dbReference type="RefSeq" id="WP_119100926.1">
    <property type="nucleotide sequence ID" value="NZ_QXMJ01000117.1"/>
</dbReference>
<keyword evidence="3" id="KW-1185">Reference proteome</keyword>
<reference evidence="2 3" key="1">
    <citation type="submission" date="2019-06" db="EMBL/GenBank/DDBJ databases">
        <title>Streptomyces sporangiiformans sp. nov., a novel actinomycete isolated from soil in Mount Song.</title>
        <authorList>
            <person name="Han L."/>
        </authorList>
    </citation>
    <scope>NUCLEOTIDE SEQUENCE [LARGE SCALE GENOMIC DNA]</scope>
    <source>
        <strain evidence="2 3">NEAU-SSA 1</strain>
    </source>
</reference>
<organism evidence="2 3">
    <name type="scientific">Streptomyces sporangiiformans</name>
    <dbReference type="NCBI Taxonomy" id="2315329"/>
    <lineage>
        <taxon>Bacteria</taxon>
        <taxon>Bacillati</taxon>
        <taxon>Actinomycetota</taxon>
        <taxon>Actinomycetes</taxon>
        <taxon>Kitasatosporales</taxon>
        <taxon>Streptomycetaceae</taxon>
        <taxon>Streptomyces</taxon>
    </lineage>
</organism>
<dbReference type="EMBL" id="VCHX02000117">
    <property type="protein sequence ID" value="TPQ21506.1"/>
    <property type="molecule type" value="Genomic_DNA"/>
</dbReference>
<gene>
    <name evidence="2" type="ORF">FGD71_014880</name>
</gene>
<evidence type="ECO:0000313" key="3">
    <source>
        <dbReference type="Proteomes" id="UP000317378"/>
    </source>
</evidence>
<keyword evidence="2" id="KW-0808">Transferase</keyword>
<dbReference type="Proteomes" id="UP000317378">
    <property type="component" value="Unassembled WGS sequence"/>
</dbReference>
<dbReference type="SUPFAM" id="SSF55729">
    <property type="entry name" value="Acyl-CoA N-acyltransferases (Nat)"/>
    <property type="match status" value="1"/>
</dbReference>
<dbReference type="Pfam" id="PF00583">
    <property type="entry name" value="Acetyltransf_1"/>
    <property type="match status" value="1"/>
</dbReference>
<accession>A0A505DLV6</accession>